<keyword evidence="1" id="KW-1133">Transmembrane helix</keyword>
<name>A0A1W2BTB4_9BACT</name>
<keyword evidence="1" id="KW-0812">Transmembrane</keyword>
<accession>A0A1W2BTB4</accession>
<dbReference type="STRING" id="1121400.SAMN02746065_10990"/>
<dbReference type="Proteomes" id="UP000192418">
    <property type="component" value="Unassembled WGS sequence"/>
</dbReference>
<dbReference type="AlphaFoldDB" id="A0A1W2BTB4"/>
<sequence length="93" mass="10702">MGKYSVITPFLPIWTCLFMIFVCCTVDMGHCPDICIAGPNIYAAQYQLSKCGALLRGFNMVVLHNRIFIVENGEKYENTCHRRGRIYRQPHLC</sequence>
<dbReference type="EMBL" id="FWXY01000009">
    <property type="protein sequence ID" value="SMC75818.1"/>
    <property type="molecule type" value="Genomic_DNA"/>
</dbReference>
<protein>
    <submittedName>
        <fullName evidence="2">Uncharacterized protein</fullName>
    </submittedName>
</protein>
<feature type="transmembrane region" description="Helical" evidence="1">
    <location>
        <begin position="6"/>
        <end position="26"/>
    </location>
</feature>
<evidence type="ECO:0000313" key="2">
    <source>
        <dbReference type="EMBL" id="SMC75818.1"/>
    </source>
</evidence>
<evidence type="ECO:0000256" key="1">
    <source>
        <dbReference type="SAM" id="Phobius"/>
    </source>
</evidence>
<keyword evidence="1" id="KW-0472">Membrane</keyword>
<evidence type="ECO:0000313" key="3">
    <source>
        <dbReference type="Proteomes" id="UP000192418"/>
    </source>
</evidence>
<reference evidence="2 3" key="1">
    <citation type="submission" date="2017-04" db="EMBL/GenBank/DDBJ databases">
        <authorList>
            <person name="Afonso C.L."/>
            <person name="Miller P.J."/>
            <person name="Scott M.A."/>
            <person name="Spackman E."/>
            <person name="Goraichik I."/>
            <person name="Dimitrov K.M."/>
            <person name="Suarez D.L."/>
            <person name="Swayne D.E."/>
        </authorList>
    </citation>
    <scope>NUCLEOTIDE SEQUENCE [LARGE SCALE GENOMIC DNA]</scope>
    <source>
        <strain evidence="2 3">DSM 3385</strain>
    </source>
</reference>
<gene>
    <name evidence="2" type="ORF">SAMN02746065_10990</name>
</gene>
<keyword evidence="3" id="KW-1185">Reference proteome</keyword>
<proteinExistence type="predicted"/>
<organism evidence="2 3">
    <name type="scientific">Desulfocicer vacuolatum DSM 3385</name>
    <dbReference type="NCBI Taxonomy" id="1121400"/>
    <lineage>
        <taxon>Bacteria</taxon>
        <taxon>Pseudomonadati</taxon>
        <taxon>Thermodesulfobacteriota</taxon>
        <taxon>Desulfobacteria</taxon>
        <taxon>Desulfobacterales</taxon>
        <taxon>Desulfobacteraceae</taxon>
        <taxon>Desulfocicer</taxon>
    </lineage>
</organism>